<keyword evidence="2 4" id="KW-0472">Membrane</keyword>
<dbReference type="AlphaFoldDB" id="A0A4R1FCB5"/>
<name>A0A4R1FCB5_9GAMM</name>
<feature type="domain" description="Outer membrane protein assembly factor BamE" evidence="5">
    <location>
        <begin position="35"/>
        <end position="102"/>
    </location>
</feature>
<evidence type="ECO:0000256" key="3">
    <source>
        <dbReference type="ARBA" id="ARBA00023237"/>
    </source>
</evidence>
<dbReference type="RefSeq" id="WP_131904108.1">
    <property type="nucleotide sequence ID" value="NZ_BAAAFU010000008.1"/>
</dbReference>
<keyword evidence="3 4" id="KW-0998">Cell outer membrane</keyword>
<dbReference type="InterPro" id="IPR007450">
    <property type="entry name" value="BamE_dom"/>
</dbReference>
<protein>
    <recommendedName>
        <fullName evidence="4">Outer membrane protein assembly factor BamE</fullName>
    </recommendedName>
</protein>
<reference evidence="6 7" key="1">
    <citation type="submission" date="2019-03" db="EMBL/GenBank/DDBJ databases">
        <title>Genomic Encyclopedia of Type Strains, Phase IV (KMG-IV): sequencing the most valuable type-strain genomes for metagenomic binning, comparative biology and taxonomic classification.</title>
        <authorList>
            <person name="Goeker M."/>
        </authorList>
    </citation>
    <scope>NUCLEOTIDE SEQUENCE [LARGE SCALE GENOMIC DNA]</scope>
    <source>
        <strain evidence="6 7">DSM 24830</strain>
    </source>
</reference>
<dbReference type="Gene3D" id="3.30.1450.10">
    <property type="match status" value="1"/>
</dbReference>
<dbReference type="InterPro" id="IPR026592">
    <property type="entry name" value="BamE"/>
</dbReference>
<keyword evidence="4" id="KW-0564">Palmitate</keyword>
<comment type="subcellular location">
    <subcellularLocation>
        <location evidence="4">Cell outer membrane</location>
        <topology evidence="4">Lipid-anchor</topology>
    </subcellularLocation>
</comment>
<evidence type="ECO:0000256" key="4">
    <source>
        <dbReference type="HAMAP-Rule" id="MF_00925"/>
    </source>
</evidence>
<evidence type="ECO:0000313" key="7">
    <source>
        <dbReference type="Proteomes" id="UP000294887"/>
    </source>
</evidence>
<organism evidence="6 7">
    <name type="scientific">Cocleimonas flava</name>
    <dbReference type="NCBI Taxonomy" id="634765"/>
    <lineage>
        <taxon>Bacteria</taxon>
        <taxon>Pseudomonadati</taxon>
        <taxon>Pseudomonadota</taxon>
        <taxon>Gammaproteobacteria</taxon>
        <taxon>Thiotrichales</taxon>
        <taxon>Thiotrichaceae</taxon>
        <taxon>Cocleimonas</taxon>
    </lineage>
</organism>
<keyword evidence="7" id="KW-1185">Reference proteome</keyword>
<evidence type="ECO:0000313" key="6">
    <source>
        <dbReference type="EMBL" id="TCJ88411.1"/>
    </source>
</evidence>
<dbReference type="HAMAP" id="MF_00925">
    <property type="entry name" value="OM_assembly_BamE"/>
    <property type="match status" value="1"/>
</dbReference>
<dbReference type="Pfam" id="PF04355">
    <property type="entry name" value="BamE"/>
    <property type="match status" value="1"/>
</dbReference>
<dbReference type="Proteomes" id="UP000294887">
    <property type="component" value="Unassembled WGS sequence"/>
</dbReference>
<evidence type="ECO:0000256" key="1">
    <source>
        <dbReference type="ARBA" id="ARBA00022729"/>
    </source>
</evidence>
<dbReference type="GO" id="GO:1990063">
    <property type="term" value="C:Bam protein complex"/>
    <property type="evidence" value="ECO:0007669"/>
    <property type="project" value="TreeGrafter"/>
</dbReference>
<dbReference type="GO" id="GO:0030674">
    <property type="term" value="F:protein-macromolecule adaptor activity"/>
    <property type="evidence" value="ECO:0007669"/>
    <property type="project" value="TreeGrafter"/>
</dbReference>
<keyword evidence="1 4" id="KW-0732">Signal</keyword>
<comment type="function">
    <text evidence="4">Part of the outer membrane protein assembly complex, which is involved in assembly and insertion of beta-barrel proteins into the outer membrane.</text>
</comment>
<comment type="caution">
    <text evidence="6">The sequence shown here is derived from an EMBL/GenBank/DDBJ whole genome shotgun (WGS) entry which is preliminary data.</text>
</comment>
<accession>A0A4R1FCB5</accession>
<dbReference type="PROSITE" id="PS51257">
    <property type="entry name" value="PROKAR_LIPOPROTEIN"/>
    <property type="match status" value="1"/>
</dbReference>
<dbReference type="PANTHER" id="PTHR37482">
    <property type="entry name" value="OUTER MEMBRANE PROTEIN ASSEMBLY FACTOR BAME"/>
    <property type="match status" value="1"/>
</dbReference>
<dbReference type="OrthoDB" id="9808250at2"/>
<comment type="subunit">
    <text evidence="4">Part of the Bam complex.</text>
</comment>
<evidence type="ECO:0000256" key="2">
    <source>
        <dbReference type="ARBA" id="ARBA00023136"/>
    </source>
</evidence>
<dbReference type="PANTHER" id="PTHR37482:SF1">
    <property type="entry name" value="OUTER MEMBRANE PROTEIN ASSEMBLY FACTOR BAME"/>
    <property type="match status" value="1"/>
</dbReference>
<proteinExistence type="inferred from homology"/>
<dbReference type="GO" id="GO:0051205">
    <property type="term" value="P:protein insertion into membrane"/>
    <property type="evidence" value="ECO:0007669"/>
    <property type="project" value="UniProtKB-UniRule"/>
</dbReference>
<evidence type="ECO:0000259" key="5">
    <source>
        <dbReference type="Pfam" id="PF04355"/>
    </source>
</evidence>
<dbReference type="EMBL" id="SMFQ01000002">
    <property type="protein sequence ID" value="TCJ88411.1"/>
    <property type="molecule type" value="Genomic_DNA"/>
</dbReference>
<gene>
    <name evidence="4" type="primary">bamE</name>
    <name evidence="6" type="ORF">EV695_0257</name>
</gene>
<dbReference type="InterPro" id="IPR037873">
    <property type="entry name" value="BamE-like"/>
</dbReference>
<keyword evidence="4" id="KW-0449">Lipoprotein</keyword>
<comment type="similarity">
    <text evidence="4">Belongs to the BamE family.</text>
</comment>
<sequence>MFKTTPNSMLKVILTLTFTLLVSGCSIYKMEVQQGNALNNETVSQLQKGMSKAEVASLLGNPLLQDNFRSNRWDYIYFKRSGNKLGNKQNLTLFFENDQLIQVRK</sequence>
<dbReference type="GO" id="GO:0043165">
    <property type="term" value="P:Gram-negative-bacterium-type cell outer membrane assembly"/>
    <property type="evidence" value="ECO:0007669"/>
    <property type="project" value="UniProtKB-UniRule"/>
</dbReference>